<comment type="caution">
    <text evidence="1">The sequence shown here is derived from an EMBL/GenBank/DDBJ whole genome shotgun (WGS) entry which is preliminary data.</text>
</comment>
<reference evidence="1 2" key="1">
    <citation type="submission" date="2024-04" db="EMBL/GenBank/DDBJ databases">
        <authorList>
            <person name="Rising A."/>
            <person name="Reimegard J."/>
            <person name="Sonavane S."/>
            <person name="Akerstrom W."/>
            <person name="Nylinder S."/>
            <person name="Hedman E."/>
            <person name="Kallberg Y."/>
        </authorList>
    </citation>
    <scope>NUCLEOTIDE SEQUENCE [LARGE SCALE GENOMIC DNA]</scope>
</reference>
<dbReference type="Proteomes" id="UP001497382">
    <property type="component" value="Unassembled WGS sequence"/>
</dbReference>
<accession>A0AAV2AEJ0</accession>
<sequence>MADLPFISKSDLEILKALTLANEINTKHSTNSVQTSSDIQATQSSEDNFISGDADTQVTSSLSCASDCNISAYNSFKFDCEYETVCHDVGCVNVMCDLFIEKNQQLEMQIFSLIKDASPIAQEIISPKHLYEVLEQINNTVEHIVLICDKMYRIQQVLQEKPFERTLKVNPSCQKAVLKFFTIANEIMEKVQMQVENTENFQSKNALGVEAYHKELQSKLENKILDLAKRIDIISQFRDKLLPTSIQNSASTSKMDMPLS</sequence>
<keyword evidence="2" id="KW-1185">Reference proteome</keyword>
<organism evidence="1 2">
    <name type="scientific">Larinioides sclopetarius</name>
    <dbReference type="NCBI Taxonomy" id="280406"/>
    <lineage>
        <taxon>Eukaryota</taxon>
        <taxon>Metazoa</taxon>
        <taxon>Ecdysozoa</taxon>
        <taxon>Arthropoda</taxon>
        <taxon>Chelicerata</taxon>
        <taxon>Arachnida</taxon>
        <taxon>Araneae</taxon>
        <taxon>Araneomorphae</taxon>
        <taxon>Entelegynae</taxon>
        <taxon>Araneoidea</taxon>
        <taxon>Araneidae</taxon>
        <taxon>Larinioides</taxon>
    </lineage>
</organism>
<dbReference type="EMBL" id="CAXIEN010000145">
    <property type="protein sequence ID" value="CAL1281509.1"/>
    <property type="molecule type" value="Genomic_DNA"/>
</dbReference>
<evidence type="ECO:0000313" key="2">
    <source>
        <dbReference type="Proteomes" id="UP001497382"/>
    </source>
</evidence>
<name>A0AAV2AEJ0_9ARAC</name>
<proteinExistence type="predicted"/>
<dbReference type="AlphaFoldDB" id="A0AAV2AEJ0"/>
<gene>
    <name evidence="1" type="ORF">LARSCL_LOCUS11603</name>
</gene>
<evidence type="ECO:0000313" key="1">
    <source>
        <dbReference type="EMBL" id="CAL1281509.1"/>
    </source>
</evidence>
<protein>
    <submittedName>
        <fullName evidence="1">Uncharacterized protein</fullName>
    </submittedName>
</protein>